<gene>
    <name evidence="1" type="ORF">IM811_017999</name>
</gene>
<comment type="caution">
    <text evidence="1">The sequence shown here is derived from an EMBL/GenBank/DDBJ whole genome shotgun (WGS) entry which is preliminary data.</text>
</comment>
<dbReference type="EMBL" id="JADCTT010000009">
    <property type="protein sequence ID" value="KAF9748494.1"/>
    <property type="molecule type" value="Genomic_DNA"/>
</dbReference>
<organism evidence="1 2">
    <name type="scientific">Bionectria ochroleuca</name>
    <name type="common">Gliocladium roseum</name>
    <dbReference type="NCBI Taxonomy" id="29856"/>
    <lineage>
        <taxon>Eukaryota</taxon>
        <taxon>Fungi</taxon>
        <taxon>Dikarya</taxon>
        <taxon>Ascomycota</taxon>
        <taxon>Pezizomycotina</taxon>
        <taxon>Sordariomycetes</taxon>
        <taxon>Hypocreomycetidae</taxon>
        <taxon>Hypocreales</taxon>
        <taxon>Bionectriaceae</taxon>
        <taxon>Clonostachys</taxon>
    </lineage>
</organism>
<protein>
    <submittedName>
        <fullName evidence="1">Uncharacterized protein</fullName>
    </submittedName>
</protein>
<accession>A0A8H7KDW2</accession>
<reference evidence="1" key="1">
    <citation type="submission" date="2020-10" db="EMBL/GenBank/DDBJ databases">
        <title>High-Quality Genome Resource of Clonostachys rosea strain S41 by Oxford Nanopore Long-Read Sequencing.</title>
        <authorList>
            <person name="Wang H."/>
        </authorList>
    </citation>
    <scope>NUCLEOTIDE SEQUENCE</scope>
    <source>
        <strain evidence="1">S41</strain>
    </source>
</reference>
<dbReference type="AlphaFoldDB" id="A0A8H7KDW2"/>
<name>A0A8H7KDW2_BIOOC</name>
<proteinExistence type="predicted"/>
<sequence>MSYHEFERSVESIKSTIDNYWYVYQETRDTLANMDSMESDAPLRTVERMRRLCIEGCRLQQFLLEEFEKTYDHGFWYEISYYCAESVSHDFAMDNDDEVESLRDSVQQRLETLRMGKGAILDSLNTVYFTPKTVRKTAPAEVIADDGILRILPKACFLRSIVAINSRTNVNIAVPAAVSVHNPVPILILVRSQLGPCWLATL</sequence>
<evidence type="ECO:0000313" key="1">
    <source>
        <dbReference type="EMBL" id="KAF9748494.1"/>
    </source>
</evidence>
<evidence type="ECO:0000313" key="2">
    <source>
        <dbReference type="Proteomes" id="UP000616885"/>
    </source>
</evidence>
<dbReference type="Proteomes" id="UP000616885">
    <property type="component" value="Unassembled WGS sequence"/>
</dbReference>